<gene>
    <name evidence="2" type="ORF">LC0644_0810</name>
</gene>
<reference evidence="3" key="1">
    <citation type="submission" date="2014-05" db="EMBL/GenBank/DDBJ databases">
        <title>Whole genome sequencing of Lactobacillus casei NRIC0644.</title>
        <authorList>
            <person name="Atarashi H."/>
            <person name="Yoshida Y."/>
            <person name="Fujimura S."/>
            <person name="Tanaka N."/>
            <person name="Shiwa Y."/>
            <person name="Yoshikawa H."/>
            <person name="Okada S."/>
            <person name="Nakagawa J."/>
        </authorList>
    </citation>
    <scope>NUCLEOTIDE SEQUENCE [LARGE SCALE GENOMIC DNA]</scope>
    <source>
        <strain evidence="3">NRIC0644</strain>
    </source>
</reference>
<dbReference type="PANTHER" id="PTHR18964:SF170">
    <property type="entry name" value="SUGAR KINASE"/>
    <property type="match status" value="1"/>
</dbReference>
<dbReference type="AlphaFoldDB" id="A0A0C9PMN8"/>
<dbReference type="EMBL" id="BAYM01000060">
    <property type="protein sequence ID" value="GAN36221.1"/>
    <property type="molecule type" value="Genomic_DNA"/>
</dbReference>
<dbReference type="PANTHER" id="PTHR18964">
    <property type="entry name" value="ROK (REPRESSOR, ORF, KINASE) FAMILY"/>
    <property type="match status" value="1"/>
</dbReference>
<accession>A0A0C9PMN8</accession>
<dbReference type="RefSeq" id="WP_045625571.1">
    <property type="nucleotide sequence ID" value="NZ_BAYM01000060.1"/>
</dbReference>
<dbReference type="Proteomes" id="UP000032552">
    <property type="component" value="Unassembled WGS sequence"/>
</dbReference>
<dbReference type="Pfam" id="PF00480">
    <property type="entry name" value="ROK"/>
    <property type="match status" value="1"/>
</dbReference>
<evidence type="ECO:0000313" key="3">
    <source>
        <dbReference type="Proteomes" id="UP000032552"/>
    </source>
</evidence>
<dbReference type="SUPFAM" id="SSF53067">
    <property type="entry name" value="Actin-like ATPase domain"/>
    <property type="match status" value="1"/>
</dbReference>
<proteinExistence type="inferred from homology"/>
<comment type="caution">
    <text evidence="2">The sequence shown here is derived from an EMBL/GenBank/DDBJ whole genome shotgun (WGS) entry which is preliminary data.</text>
</comment>
<evidence type="ECO:0000256" key="1">
    <source>
        <dbReference type="ARBA" id="ARBA00006479"/>
    </source>
</evidence>
<dbReference type="InterPro" id="IPR000600">
    <property type="entry name" value="ROK"/>
</dbReference>
<protein>
    <submittedName>
        <fullName evidence="2">Transcriptional regulator</fullName>
    </submittedName>
</protein>
<dbReference type="InterPro" id="IPR043129">
    <property type="entry name" value="ATPase_NBD"/>
</dbReference>
<evidence type="ECO:0000313" key="2">
    <source>
        <dbReference type="EMBL" id="GAN36221.1"/>
    </source>
</evidence>
<dbReference type="CDD" id="cd24152">
    <property type="entry name" value="ASKHA_NBD_ROK-like"/>
    <property type="match status" value="1"/>
</dbReference>
<name>A0A0C9PMN8_LACPA</name>
<sequence length="299" mass="31150">MQYLAIDVGGTTTKYGLVSATGALSQQGEQPTMRASLADFMASLTGLIRLHKAHVAGIGLALPGVIDSQQGLVKASATLPFLEGLVLGTQLTTAADLTMPILIENDGNAAALAEHWRGNLAGTMNSAMVVLGTGVGASLFLNGQLYHGSHHVAGEPSFMVTNGLTPIMREQTAAGLSAVATINAMADALGVHEEPIGQRVFQALTDNTSEAAVILGTFTRGVAAMIYNMQTILDLEKVIIGGGISAQPRVIKEIRDDIEAYQQVTSLSARTIRLPVVEPAKYRNAANLIGAVAPLVVRG</sequence>
<dbReference type="Gene3D" id="3.30.420.40">
    <property type="match status" value="2"/>
</dbReference>
<organism evidence="2 3">
    <name type="scientific">Lacticaseibacillus paracasei NRIC 0644</name>
    <dbReference type="NCBI Taxonomy" id="1435038"/>
    <lineage>
        <taxon>Bacteria</taxon>
        <taxon>Bacillati</taxon>
        <taxon>Bacillota</taxon>
        <taxon>Bacilli</taxon>
        <taxon>Lactobacillales</taxon>
        <taxon>Lactobacillaceae</taxon>
        <taxon>Lacticaseibacillus</taxon>
    </lineage>
</organism>
<comment type="similarity">
    <text evidence="1">Belongs to the ROK (NagC/XylR) family.</text>
</comment>